<dbReference type="AlphaFoldDB" id="A0A9P6DB27"/>
<accession>A0A9P6DB27</accession>
<sequence>MGYFDFACIYNTKPNVHTKFSVFNNNGTVLISGPQKGLQAIIPGGSSTNATARVMATPIPKHKKPYTRDTTLSCSMPPPAPYPVITSLLPSLSGFMPTTFTPNQMLIISEVMIDQLGQNLHAKRHKEAAIQARHAEKAQKQAARHSAYAEFIRTTLPTPASASTTPSLPIALGSTLPPLSREEELATYAAVAAVPANMLIDIDDDLTQAYKPST</sequence>
<gene>
    <name evidence="1" type="ORF">BDN71DRAFT_1512291</name>
</gene>
<dbReference type="Proteomes" id="UP000807025">
    <property type="component" value="Unassembled WGS sequence"/>
</dbReference>
<evidence type="ECO:0000313" key="1">
    <source>
        <dbReference type="EMBL" id="KAF9489278.1"/>
    </source>
</evidence>
<proteinExistence type="predicted"/>
<organism evidence="1 2">
    <name type="scientific">Pleurotus eryngii</name>
    <name type="common">Boletus of the steppes</name>
    <dbReference type="NCBI Taxonomy" id="5323"/>
    <lineage>
        <taxon>Eukaryota</taxon>
        <taxon>Fungi</taxon>
        <taxon>Dikarya</taxon>
        <taxon>Basidiomycota</taxon>
        <taxon>Agaricomycotina</taxon>
        <taxon>Agaricomycetes</taxon>
        <taxon>Agaricomycetidae</taxon>
        <taxon>Agaricales</taxon>
        <taxon>Pleurotineae</taxon>
        <taxon>Pleurotaceae</taxon>
        <taxon>Pleurotus</taxon>
    </lineage>
</organism>
<name>A0A9P6DB27_PLEER</name>
<evidence type="ECO:0000313" key="2">
    <source>
        <dbReference type="Proteomes" id="UP000807025"/>
    </source>
</evidence>
<keyword evidence="2" id="KW-1185">Reference proteome</keyword>
<dbReference type="EMBL" id="MU154677">
    <property type="protein sequence ID" value="KAF9489278.1"/>
    <property type="molecule type" value="Genomic_DNA"/>
</dbReference>
<reference evidence="1" key="1">
    <citation type="submission" date="2020-11" db="EMBL/GenBank/DDBJ databases">
        <authorList>
            <consortium name="DOE Joint Genome Institute"/>
            <person name="Ahrendt S."/>
            <person name="Riley R."/>
            <person name="Andreopoulos W."/>
            <person name="Labutti K."/>
            <person name="Pangilinan J."/>
            <person name="Ruiz-Duenas F.J."/>
            <person name="Barrasa J.M."/>
            <person name="Sanchez-Garcia M."/>
            <person name="Camarero S."/>
            <person name="Miyauchi S."/>
            <person name="Serrano A."/>
            <person name="Linde D."/>
            <person name="Babiker R."/>
            <person name="Drula E."/>
            <person name="Ayuso-Fernandez I."/>
            <person name="Pacheco R."/>
            <person name="Padilla G."/>
            <person name="Ferreira P."/>
            <person name="Barriuso J."/>
            <person name="Kellner H."/>
            <person name="Castanera R."/>
            <person name="Alfaro M."/>
            <person name="Ramirez L."/>
            <person name="Pisabarro A.G."/>
            <person name="Kuo A."/>
            <person name="Tritt A."/>
            <person name="Lipzen A."/>
            <person name="He G."/>
            <person name="Yan M."/>
            <person name="Ng V."/>
            <person name="Cullen D."/>
            <person name="Martin F."/>
            <person name="Rosso M.-N."/>
            <person name="Henrissat B."/>
            <person name="Hibbett D."/>
            <person name="Martinez A.T."/>
            <person name="Grigoriev I.V."/>
        </authorList>
    </citation>
    <scope>NUCLEOTIDE SEQUENCE</scope>
    <source>
        <strain evidence="1">ATCC 90797</strain>
    </source>
</reference>
<protein>
    <submittedName>
        <fullName evidence="1">Uncharacterized protein</fullName>
    </submittedName>
</protein>
<comment type="caution">
    <text evidence="1">The sequence shown here is derived from an EMBL/GenBank/DDBJ whole genome shotgun (WGS) entry which is preliminary data.</text>
</comment>